<accession>A0A915DK46</accession>
<keyword evidence="1" id="KW-1185">Reference proteome</keyword>
<proteinExistence type="predicted"/>
<sequence length="190" mass="22524">MPYNYPLKYHLEKLYKGLKDRPEYLQSSPCSSKLRPSNKNHTNLSFVYNISFPDPQRCMYLNSNRKLFAGLEEKKSSKNCFLSIIKDERPKLIAQPVNFSSLKEILFSEMDFTQDKVYNNRFIEVIILDWPTVIDAVMTVAADKKGNVQRLHIYNWPNKHDAKELMKEFKPMQKLTIINPFFHITKDERR</sequence>
<evidence type="ECO:0000313" key="2">
    <source>
        <dbReference type="WBParaSite" id="jg20895"/>
    </source>
</evidence>
<protein>
    <submittedName>
        <fullName evidence="2">Uncharacterized protein</fullName>
    </submittedName>
</protein>
<name>A0A915DK46_9BILA</name>
<dbReference type="AlphaFoldDB" id="A0A915DK46"/>
<dbReference type="WBParaSite" id="jg20895">
    <property type="protein sequence ID" value="jg20895"/>
    <property type="gene ID" value="jg20895"/>
</dbReference>
<dbReference type="Proteomes" id="UP000887574">
    <property type="component" value="Unplaced"/>
</dbReference>
<evidence type="ECO:0000313" key="1">
    <source>
        <dbReference type="Proteomes" id="UP000887574"/>
    </source>
</evidence>
<reference evidence="2" key="1">
    <citation type="submission" date="2022-11" db="UniProtKB">
        <authorList>
            <consortium name="WormBaseParasite"/>
        </authorList>
    </citation>
    <scope>IDENTIFICATION</scope>
</reference>
<organism evidence="1 2">
    <name type="scientific">Ditylenchus dipsaci</name>
    <dbReference type="NCBI Taxonomy" id="166011"/>
    <lineage>
        <taxon>Eukaryota</taxon>
        <taxon>Metazoa</taxon>
        <taxon>Ecdysozoa</taxon>
        <taxon>Nematoda</taxon>
        <taxon>Chromadorea</taxon>
        <taxon>Rhabditida</taxon>
        <taxon>Tylenchina</taxon>
        <taxon>Tylenchomorpha</taxon>
        <taxon>Sphaerularioidea</taxon>
        <taxon>Anguinidae</taxon>
        <taxon>Anguininae</taxon>
        <taxon>Ditylenchus</taxon>
    </lineage>
</organism>